<evidence type="ECO:0000256" key="1">
    <source>
        <dbReference type="SAM" id="Phobius"/>
    </source>
</evidence>
<evidence type="ECO:0000313" key="2">
    <source>
        <dbReference type="EMBL" id="GAA5481540.1"/>
    </source>
</evidence>
<organism evidence="2 3">
    <name type="scientific">Haloferula sargassicola</name>
    <dbReference type="NCBI Taxonomy" id="490096"/>
    <lineage>
        <taxon>Bacteria</taxon>
        <taxon>Pseudomonadati</taxon>
        <taxon>Verrucomicrobiota</taxon>
        <taxon>Verrucomicrobiia</taxon>
        <taxon>Verrucomicrobiales</taxon>
        <taxon>Verrucomicrobiaceae</taxon>
        <taxon>Haloferula</taxon>
    </lineage>
</organism>
<dbReference type="Proteomes" id="UP001476282">
    <property type="component" value="Unassembled WGS sequence"/>
</dbReference>
<dbReference type="RefSeq" id="WP_353565690.1">
    <property type="nucleotide sequence ID" value="NZ_BAABRI010000003.1"/>
</dbReference>
<feature type="transmembrane region" description="Helical" evidence="1">
    <location>
        <begin position="104"/>
        <end position="126"/>
    </location>
</feature>
<feature type="transmembrane region" description="Helical" evidence="1">
    <location>
        <begin position="78"/>
        <end position="98"/>
    </location>
</feature>
<proteinExistence type="predicted"/>
<keyword evidence="1" id="KW-0812">Transmembrane</keyword>
<keyword evidence="3" id="KW-1185">Reference proteome</keyword>
<comment type="caution">
    <text evidence="2">The sequence shown here is derived from an EMBL/GenBank/DDBJ whole genome shotgun (WGS) entry which is preliminary data.</text>
</comment>
<dbReference type="EMBL" id="BAABRI010000003">
    <property type="protein sequence ID" value="GAA5481540.1"/>
    <property type="molecule type" value="Genomic_DNA"/>
</dbReference>
<sequence length="230" mass="25954">MSELIELKCSNCGSVLDPADISPQIAAARCRHCHSLFALPATTSQPIPRGQVEMPARFTMDEEGGQLVLRRRWFDPSAWFLVFFAIVWNGFLVVWHTIALSQGMWFMSAFALIHTAIGIGILYFLAATFFNTTTLRAGNGELEVIHSPVPWKGNQRLDAQRLEQLFCRQTVKHGKNGASTTYEVEAIFDGNHRRTLLKGLKQADQAIFIEQQIEKHLHITDRRVEGDFIG</sequence>
<keyword evidence="1" id="KW-0472">Membrane</keyword>
<evidence type="ECO:0000313" key="3">
    <source>
        <dbReference type="Proteomes" id="UP001476282"/>
    </source>
</evidence>
<name>A0ABP9UJX6_9BACT</name>
<accession>A0ABP9UJX6</accession>
<keyword evidence="1" id="KW-1133">Transmembrane helix</keyword>
<gene>
    <name evidence="2" type="ORF">Hsar01_00749</name>
</gene>
<reference evidence="2 3" key="1">
    <citation type="submission" date="2024-02" db="EMBL/GenBank/DDBJ databases">
        <title>Haloferula sargassicola NBRC 104335.</title>
        <authorList>
            <person name="Ichikawa N."/>
            <person name="Katano-Makiyama Y."/>
            <person name="Hidaka K."/>
        </authorList>
    </citation>
    <scope>NUCLEOTIDE SEQUENCE [LARGE SCALE GENOMIC DNA]</scope>
    <source>
        <strain evidence="2 3">NBRC 104335</strain>
    </source>
</reference>
<protein>
    <submittedName>
        <fullName evidence="2">Uncharacterized protein</fullName>
    </submittedName>
</protein>